<keyword evidence="2 3" id="KW-0802">TPR repeat</keyword>
<dbReference type="Pfam" id="PF00515">
    <property type="entry name" value="TPR_1"/>
    <property type="match status" value="1"/>
</dbReference>
<keyword evidence="5" id="KW-1185">Reference proteome</keyword>
<proteinExistence type="predicted"/>
<dbReference type="Gene3D" id="1.25.40.10">
    <property type="entry name" value="Tetratricopeptide repeat domain"/>
    <property type="match status" value="1"/>
</dbReference>
<name>A0A1G9UPD7_9FIRM</name>
<evidence type="ECO:0000256" key="1">
    <source>
        <dbReference type="ARBA" id="ARBA00022737"/>
    </source>
</evidence>
<evidence type="ECO:0000313" key="5">
    <source>
        <dbReference type="Proteomes" id="UP000214880"/>
    </source>
</evidence>
<dbReference type="PANTHER" id="PTHR44858">
    <property type="entry name" value="TETRATRICOPEPTIDE REPEAT PROTEIN 6"/>
    <property type="match status" value="1"/>
</dbReference>
<organism evidence="4 5">
    <name type="scientific">Dendrosporobacter quercicolus</name>
    <dbReference type="NCBI Taxonomy" id="146817"/>
    <lineage>
        <taxon>Bacteria</taxon>
        <taxon>Bacillati</taxon>
        <taxon>Bacillota</taxon>
        <taxon>Negativicutes</taxon>
        <taxon>Selenomonadales</taxon>
        <taxon>Sporomusaceae</taxon>
        <taxon>Dendrosporobacter</taxon>
    </lineage>
</organism>
<gene>
    <name evidence="4" type="ORF">SAMN04488502_10614</name>
</gene>
<sequence>MAFNYQERAYSHIKLKNAEAALADTNQAIALDPNKAIFYAGRGNAFALMEKYPEAIKDFEKCLELQGKPLDSQFNLGQVYELTGNQEKALFYYSIIAKIPNLPEPVNVKVQARMMGDWENYKEWI</sequence>
<dbReference type="InterPro" id="IPR019734">
    <property type="entry name" value="TPR_rpt"/>
</dbReference>
<dbReference type="STRING" id="146817.SAMN04488502_10614"/>
<keyword evidence="1" id="KW-0677">Repeat</keyword>
<evidence type="ECO:0000256" key="3">
    <source>
        <dbReference type="PROSITE-ProRule" id="PRU00339"/>
    </source>
</evidence>
<protein>
    <submittedName>
        <fullName evidence="4">Tetratricopeptide repeat-containing protein</fullName>
    </submittedName>
</protein>
<feature type="repeat" description="TPR" evidence="3">
    <location>
        <begin position="36"/>
        <end position="69"/>
    </location>
</feature>
<dbReference type="PANTHER" id="PTHR44858:SF1">
    <property type="entry name" value="UDP-N-ACETYLGLUCOSAMINE--PEPTIDE N-ACETYLGLUCOSAMINYLTRANSFERASE SPINDLY-RELATED"/>
    <property type="match status" value="1"/>
</dbReference>
<evidence type="ECO:0000313" key="4">
    <source>
        <dbReference type="EMBL" id="SDM61697.1"/>
    </source>
</evidence>
<dbReference type="AlphaFoldDB" id="A0A1G9UPD7"/>
<dbReference type="Pfam" id="PF13181">
    <property type="entry name" value="TPR_8"/>
    <property type="match status" value="2"/>
</dbReference>
<reference evidence="4 5" key="1">
    <citation type="submission" date="2016-10" db="EMBL/GenBank/DDBJ databases">
        <authorList>
            <person name="de Groot N.N."/>
        </authorList>
    </citation>
    <scope>NUCLEOTIDE SEQUENCE [LARGE SCALE GENOMIC DNA]</scope>
    <source>
        <strain evidence="4 5">DSM 1736</strain>
    </source>
</reference>
<dbReference type="Proteomes" id="UP000214880">
    <property type="component" value="Unassembled WGS sequence"/>
</dbReference>
<dbReference type="SUPFAM" id="SSF48452">
    <property type="entry name" value="TPR-like"/>
    <property type="match status" value="1"/>
</dbReference>
<dbReference type="EMBL" id="FNHB01000006">
    <property type="protein sequence ID" value="SDM61697.1"/>
    <property type="molecule type" value="Genomic_DNA"/>
</dbReference>
<dbReference type="InterPro" id="IPR050498">
    <property type="entry name" value="Ycf3"/>
</dbReference>
<dbReference type="PROSITE" id="PS50005">
    <property type="entry name" value="TPR"/>
    <property type="match status" value="1"/>
</dbReference>
<accession>A0A1G9UPD7</accession>
<evidence type="ECO:0000256" key="2">
    <source>
        <dbReference type="ARBA" id="ARBA00022803"/>
    </source>
</evidence>
<dbReference type="InterPro" id="IPR011990">
    <property type="entry name" value="TPR-like_helical_dom_sf"/>
</dbReference>
<dbReference type="SMART" id="SM00028">
    <property type="entry name" value="TPR"/>
    <property type="match status" value="3"/>
</dbReference>